<feature type="region of interest" description="Disordered" evidence="2">
    <location>
        <begin position="307"/>
        <end position="458"/>
    </location>
</feature>
<evidence type="ECO:0000256" key="1">
    <source>
        <dbReference type="PROSITE-ProRule" id="PRU00047"/>
    </source>
</evidence>
<dbReference type="GO" id="GO:0003676">
    <property type="term" value="F:nucleic acid binding"/>
    <property type="evidence" value="ECO:0007669"/>
    <property type="project" value="InterPro"/>
</dbReference>
<name>A0A9D4YQE3_RHISA</name>
<dbReference type="VEuPathDB" id="VectorBase:RSAN_037164"/>
<evidence type="ECO:0000313" key="5">
    <source>
        <dbReference type="Proteomes" id="UP000821837"/>
    </source>
</evidence>
<dbReference type="InterPro" id="IPR036875">
    <property type="entry name" value="Znf_CCHC_sf"/>
</dbReference>
<feature type="compositionally biased region" description="Low complexity" evidence="2">
    <location>
        <begin position="377"/>
        <end position="404"/>
    </location>
</feature>
<keyword evidence="5" id="KW-1185">Reference proteome</keyword>
<feature type="compositionally biased region" description="Low complexity" evidence="2">
    <location>
        <begin position="415"/>
        <end position="429"/>
    </location>
</feature>
<keyword evidence="1" id="KW-0862">Zinc</keyword>
<evidence type="ECO:0000313" key="4">
    <source>
        <dbReference type="EMBL" id="KAH7983939.1"/>
    </source>
</evidence>
<feature type="compositionally biased region" description="Basic and acidic residues" evidence="2">
    <location>
        <begin position="307"/>
        <end position="343"/>
    </location>
</feature>
<keyword evidence="1" id="KW-0479">Metal-binding</keyword>
<sequence>MEYHVSGEDIDPEEITPDQGWQTASSRRALTQKVDSKPTPPNGALKHGGNKPCDSENVKNKIIRASRMPQLPKDDIRIIIRPRGGLNIAKLGPTIVADAIAVSAGISPVEQHADTLCPNSKQNILVASTPRRDNANRYVRIKEIRIADKTYEVSAYEAAPYSTCKGVIRGIPVQDSSADIDAKIVNDRNPLALAAKRIGSTTAVIVAFDGHRVPNFVRYGSVLLQCTLYRRQIDICYACGRLGHRADVCPNPGDVICRGCGAPNPDREHRCTPKCKLCGGDHLTADKACKERYNIPYVVRRRRWERARSTRDGNDDLDARYKPNAATHDDEPLEHATDDRSDGNRSQSRSRGRSKSRSRRASRSRSRPRAPSRSTRRGAPNGSASRSRSGSRPGSLSGSRSGSYPGRGGVHGQRSSSPSAPSPTSNANNKRGALTWADTVRSKGQATAQLPLVTCRAK</sequence>
<feature type="region of interest" description="Disordered" evidence="2">
    <location>
        <begin position="1"/>
        <end position="57"/>
    </location>
</feature>
<gene>
    <name evidence="4" type="ORF">HPB52_015575</name>
</gene>
<feature type="compositionally biased region" description="Basic residues" evidence="2">
    <location>
        <begin position="348"/>
        <end position="376"/>
    </location>
</feature>
<protein>
    <recommendedName>
        <fullName evidence="3">CCHC-type domain-containing protein</fullName>
    </recommendedName>
</protein>
<dbReference type="SUPFAM" id="SSF57756">
    <property type="entry name" value="Retrovirus zinc finger-like domains"/>
    <property type="match status" value="1"/>
</dbReference>
<dbReference type="AlphaFoldDB" id="A0A9D4YQE3"/>
<organism evidence="4 5">
    <name type="scientific">Rhipicephalus sanguineus</name>
    <name type="common">Brown dog tick</name>
    <name type="synonym">Ixodes sanguineus</name>
    <dbReference type="NCBI Taxonomy" id="34632"/>
    <lineage>
        <taxon>Eukaryota</taxon>
        <taxon>Metazoa</taxon>
        <taxon>Ecdysozoa</taxon>
        <taxon>Arthropoda</taxon>
        <taxon>Chelicerata</taxon>
        <taxon>Arachnida</taxon>
        <taxon>Acari</taxon>
        <taxon>Parasitiformes</taxon>
        <taxon>Ixodida</taxon>
        <taxon>Ixodoidea</taxon>
        <taxon>Ixodidae</taxon>
        <taxon>Rhipicephalinae</taxon>
        <taxon>Rhipicephalus</taxon>
        <taxon>Rhipicephalus</taxon>
    </lineage>
</organism>
<comment type="caution">
    <text evidence="4">The sequence shown here is derived from an EMBL/GenBank/DDBJ whole genome shotgun (WGS) entry which is preliminary data.</text>
</comment>
<reference evidence="4" key="2">
    <citation type="submission" date="2021-09" db="EMBL/GenBank/DDBJ databases">
        <authorList>
            <person name="Jia N."/>
            <person name="Wang J."/>
            <person name="Shi W."/>
            <person name="Du L."/>
            <person name="Sun Y."/>
            <person name="Zhan W."/>
            <person name="Jiang J."/>
            <person name="Wang Q."/>
            <person name="Zhang B."/>
            <person name="Ji P."/>
            <person name="Sakyi L.B."/>
            <person name="Cui X."/>
            <person name="Yuan T."/>
            <person name="Jiang B."/>
            <person name="Yang W."/>
            <person name="Lam T.T.-Y."/>
            <person name="Chang Q."/>
            <person name="Ding S."/>
            <person name="Wang X."/>
            <person name="Zhu J."/>
            <person name="Ruan X."/>
            <person name="Zhao L."/>
            <person name="Wei J."/>
            <person name="Que T."/>
            <person name="Du C."/>
            <person name="Cheng J."/>
            <person name="Dai P."/>
            <person name="Han X."/>
            <person name="Huang E."/>
            <person name="Gao Y."/>
            <person name="Liu J."/>
            <person name="Shao H."/>
            <person name="Ye R."/>
            <person name="Li L."/>
            <person name="Wei W."/>
            <person name="Wang X."/>
            <person name="Wang C."/>
            <person name="Huo Q."/>
            <person name="Li W."/>
            <person name="Guo W."/>
            <person name="Chen H."/>
            <person name="Chen S."/>
            <person name="Zhou L."/>
            <person name="Zhou L."/>
            <person name="Ni X."/>
            <person name="Tian J."/>
            <person name="Zhou Y."/>
            <person name="Sheng Y."/>
            <person name="Liu T."/>
            <person name="Pan Y."/>
            <person name="Xia L."/>
            <person name="Li J."/>
            <person name="Zhao F."/>
            <person name="Cao W."/>
        </authorList>
    </citation>
    <scope>NUCLEOTIDE SEQUENCE</scope>
    <source>
        <strain evidence="4">Rsan-2018</strain>
        <tissue evidence="4">Larvae</tissue>
    </source>
</reference>
<proteinExistence type="predicted"/>
<evidence type="ECO:0000256" key="2">
    <source>
        <dbReference type="SAM" id="MobiDB-lite"/>
    </source>
</evidence>
<dbReference type="Proteomes" id="UP000821837">
    <property type="component" value="Chromosome 1"/>
</dbReference>
<dbReference type="PROSITE" id="PS50158">
    <property type="entry name" value="ZF_CCHC"/>
    <property type="match status" value="1"/>
</dbReference>
<dbReference type="InterPro" id="IPR001878">
    <property type="entry name" value="Znf_CCHC"/>
</dbReference>
<dbReference type="EMBL" id="JABSTV010001245">
    <property type="protein sequence ID" value="KAH7983939.1"/>
    <property type="molecule type" value="Genomic_DNA"/>
</dbReference>
<accession>A0A9D4YQE3</accession>
<dbReference type="GO" id="GO:0008270">
    <property type="term" value="F:zinc ion binding"/>
    <property type="evidence" value="ECO:0007669"/>
    <property type="project" value="UniProtKB-KW"/>
</dbReference>
<keyword evidence="1" id="KW-0863">Zinc-finger</keyword>
<reference evidence="4" key="1">
    <citation type="journal article" date="2020" name="Cell">
        <title>Large-Scale Comparative Analyses of Tick Genomes Elucidate Their Genetic Diversity and Vector Capacities.</title>
        <authorList>
            <consortium name="Tick Genome and Microbiome Consortium (TIGMIC)"/>
            <person name="Jia N."/>
            <person name="Wang J."/>
            <person name="Shi W."/>
            <person name="Du L."/>
            <person name="Sun Y."/>
            <person name="Zhan W."/>
            <person name="Jiang J.F."/>
            <person name="Wang Q."/>
            <person name="Zhang B."/>
            <person name="Ji P."/>
            <person name="Bell-Sakyi L."/>
            <person name="Cui X.M."/>
            <person name="Yuan T.T."/>
            <person name="Jiang B.G."/>
            <person name="Yang W.F."/>
            <person name="Lam T.T."/>
            <person name="Chang Q.C."/>
            <person name="Ding S.J."/>
            <person name="Wang X.J."/>
            <person name="Zhu J.G."/>
            <person name="Ruan X.D."/>
            <person name="Zhao L."/>
            <person name="Wei J.T."/>
            <person name="Ye R.Z."/>
            <person name="Que T.C."/>
            <person name="Du C.H."/>
            <person name="Zhou Y.H."/>
            <person name="Cheng J.X."/>
            <person name="Dai P.F."/>
            <person name="Guo W.B."/>
            <person name="Han X.H."/>
            <person name="Huang E.J."/>
            <person name="Li L.F."/>
            <person name="Wei W."/>
            <person name="Gao Y.C."/>
            <person name="Liu J.Z."/>
            <person name="Shao H.Z."/>
            <person name="Wang X."/>
            <person name="Wang C.C."/>
            <person name="Yang T.C."/>
            <person name="Huo Q.B."/>
            <person name="Li W."/>
            <person name="Chen H.Y."/>
            <person name="Chen S.E."/>
            <person name="Zhou L.G."/>
            <person name="Ni X.B."/>
            <person name="Tian J.H."/>
            <person name="Sheng Y."/>
            <person name="Liu T."/>
            <person name="Pan Y.S."/>
            <person name="Xia L.Y."/>
            <person name="Li J."/>
            <person name="Zhao F."/>
            <person name="Cao W.C."/>
        </authorList>
    </citation>
    <scope>NUCLEOTIDE SEQUENCE</scope>
    <source>
        <strain evidence="4">Rsan-2018</strain>
    </source>
</reference>
<feature type="domain" description="CCHC-type" evidence="3">
    <location>
        <begin position="236"/>
        <end position="251"/>
    </location>
</feature>
<feature type="compositionally biased region" description="Polar residues" evidence="2">
    <location>
        <begin position="19"/>
        <end position="29"/>
    </location>
</feature>
<evidence type="ECO:0000259" key="3">
    <source>
        <dbReference type="PROSITE" id="PS50158"/>
    </source>
</evidence>